<dbReference type="AlphaFoldDB" id="A0A1Y1UWM1"/>
<dbReference type="OrthoDB" id="2423195at2759"/>
<keyword evidence="2" id="KW-1185">Reference proteome</keyword>
<proteinExistence type="predicted"/>
<gene>
    <name evidence="1" type="ORF">BCR36DRAFT_587134</name>
</gene>
<dbReference type="EMBL" id="MCFH01000063">
    <property type="protein sequence ID" value="ORX42558.1"/>
    <property type="molecule type" value="Genomic_DNA"/>
</dbReference>
<dbReference type="Proteomes" id="UP000193719">
    <property type="component" value="Unassembled WGS sequence"/>
</dbReference>
<evidence type="ECO:0000313" key="2">
    <source>
        <dbReference type="Proteomes" id="UP000193719"/>
    </source>
</evidence>
<sequence>MISILNDIWHTLNIELGRRGVENKVPCFLNMIIPKIAHLILNNDMKMVTAEERNQFEKKCNEIIESALLETNFNNFYQQSIKDRNAILNYDDFTIKCILEEISDIERLPNNEFPLIRYFFAINYSTYDTFYNLFKDISDKEHKYPILTTYFKYTIENPDKIKILESFQFINPFVVYVLEKYSNKLTRNEAKQSSIKNELEKDEKMKNLFVNFKKGWNSVYKILTNFDCHGGLTPKNIDENDCLAYVLNDTFEDGFGKYMATYYNDIISIHNEILKSLIPENNLKYYLKPFQNQTENYITVQDATYNEIISFNKLYDSIKDVISVFSNNKYYKEQNGKLSYTNYKNVVYDFQRIEVELCNLLLPGKILLKSKDEQNFISYKNERFTKNFNIIYNFKQKLHEERSLSKTIKNNIKHAIITTHKLISVLF</sequence>
<reference evidence="1 2" key="1">
    <citation type="submission" date="2016-08" db="EMBL/GenBank/DDBJ databases">
        <title>Genomes of anaerobic fungi encode conserved fungal cellulosomes for biomass hydrolysis.</title>
        <authorList>
            <consortium name="DOE Joint Genome Institute"/>
            <person name="Haitjema C.H."/>
            <person name="Gilmore S.P."/>
            <person name="Henske J.K."/>
            <person name="Solomon K.V."/>
            <person name="De Groot R."/>
            <person name="Kuo A."/>
            <person name="Mondo S.J."/>
            <person name="Salamov A.A."/>
            <person name="Labutti K."/>
            <person name="Zhao Z."/>
            <person name="Chiniquy J."/>
            <person name="Barry K."/>
            <person name="Brewer H.M."/>
            <person name="Purvine S.O."/>
            <person name="Wright A.T."/>
            <person name="Boxma B."/>
            <person name="Van Alen T."/>
            <person name="Hackstein J.H."/>
            <person name="Baker S.E."/>
            <person name="Grigoriev I.V."/>
            <person name="O'Malley M.A."/>
        </authorList>
    </citation>
    <scope>NUCLEOTIDE SEQUENCE [LARGE SCALE GENOMIC DNA]</scope>
    <source>
        <strain evidence="2">finn</strain>
    </source>
</reference>
<accession>A0A1Y1UWM1</accession>
<dbReference type="STRING" id="1754191.A0A1Y1UWM1"/>
<organism evidence="1 2">
    <name type="scientific">Piromyces finnis</name>
    <dbReference type="NCBI Taxonomy" id="1754191"/>
    <lineage>
        <taxon>Eukaryota</taxon>
        <taxon>Fungi</taxon>
        <taxon>Fungi incertae sedis</taxon>
        <taxon>Chytridiomycota</taxon>
        <taxon>Chytridiomycota incertae sedis</taxon>
        <taxon>Neocallimastigomycetes</taxon>
        <taxon>Neocallimastigales</taxon>
        <taxon>Neocallimastigaceae</taxon>
        <taxon>Piromyces</taxon>
    </lineage>
</organism>
<protein>
    <submittedName>
        <fullName evidence="1">Uncharacterized protein</fullName>
    </submittedName>
</protein>
<evidence type="ECO:0000313" key="1">
    <source>
        <dbReference type="EMBL" id="ORX42558.1"/>
    </source>
</evidence>
<comment type="caution">
    <text evidence="1">The sequence shown here is derived from an EMBL/GenBank/DDBJ whole genome shotgun (WGS) entry which is preliminary data.</text>
</comment>
<reference evidence="1 2" key="2">
    <citation type="submission" date="2016-08" db="EMBL/GenBank/DDBJ databases">
        <title>Pervasive Adenine N6-methylation of Active Genes in Fungi.</title>
        <authorList>
            <consortium name="DOE Joint Genome Institute"/>
            <person name="Mondo S.J."/>
            <person name="Dannebaum R.O."/>
            <person name="Kuo R.C."/>
            <person name="Labutti K."/>
            <person name="Haridas S."/>
            <person name="Kuo A."/>
            <person name="Salamov A."/>
            <person name="Ahrendt S.R."/>
            <person name="Lipzen A."/>
            <person name="Sullivan W."/>
            <person name="Andreopoulos W.B."/>
            <person name="Clum A."/>
            <person name="Lindquist E."/>
            <person name="Daum C."/>
            <person name="Ramamoorthy G.K."/>
            <person name="Gryganskyi A."/>
            <person name="Culley D."/>
            <person name="Magnuson J.K."/>
            <person name="James T.Y."/>
            <person name="O'Malley M.A."/>
            <person name="Stajich J.E."/>
            <person name="Spatafora J.W."/>
            <person name="Visel A."/>
            <person name="Grigoriev I.V."/>
        </authorList>
    </citation>
    <scope>NUCLEOTIDE SEQUENCE [LARGE SCALE GENOMIC DNA]</scope>
    <source>
        <strain evidence="2">finn</strain>
    </source>
</reference>
<name>A0A1Y1UWM1_9FUNG</name>